<dbReference type="EMBL" id="CAJVPK010005799">
    <property type="protein sequence ID" value="CAG8646832.1"/>
    <property type="molecule type" value="Genomic_DNA"/>
</dbReference>
<keyword evidence="2" id="KW-1185">Reference proteome</keyword>
<comment type="caution">
    <text evidence="1">The sequence shown here is derived from an EMBL/GenBank/DDBJ whole genome shotgun (WGS) entry which is preliminary data.</text>
</comment>
<name>A0A9N9DST0_9GLOM</name>
<gene>
    <name evidence="1" type="ORF">DEBURN_LOCUS11343</name>
</gene>
<protein>
    <submittedName>
        <fullName evidence="1">4869_t:CDS:1</fullName>
    </submittedName>
</protein>
<dbReference type="Proteomes" id="UP000789706">
    <property type="component" value="Unassembled WGS sequence"/>
</dbReference>
<proteinExistence type="predicted"/>
<accession>A0A9N9DST0</accession>
<feature type="non-terminal residue" evidence="1">
    <location>
        <position position="94"/>
    </location>
</feature>
<reference evidence="1" key="1">
    <citation type="submission" date="2021-06" db="EMBL/GenBank/DDBJ databases">
        <authorList>
            <person name="Kallberg Y."/>
            <person name="Tangrot J."/>
            <person name="Rosling A."/>
        </authorList>
    </citation>
    <scope>NUCLEOTIDE SEQUENCE</scope>
    <source>
        <strain evidence="1">AZ414A</strain>
    </source>
</reference>
<dbReference type="OrthoDB" id="2429651at2759"/>
<dbReference type="AlphaFoldDB" id="A0A9N9DST0"/>
<evidence type="ECO:0000313" key="2">
    <source>
        <dbReference type="Proteomes" id="UP000789706"/>
    </source>
</evidence>
<sequence>AGRGYRNEELQRKFFDGLEPKWLEKMMDIAEIEKLKTNFETKMTKQFKKTPPTIPPKDYKEIYEHYISQGDPKPGLNNKELLREVIKFFDLPSV</sequence>
<evidence type="ECO:0000313" key="1">
    <source>
        <dbReference type="EMBL" id="CAG8646832.1"/>
    </source>
</evidence>
<organism evidence="1 2">
    <name type="scientific">Diversispora eburnea</name>
    <dbReference type="NCBI Taxonomy" id="1213867"/>
    <lineage>
        <taxon>Eukaryota</taxon>
        <taxon>Fungi</taxon>
        <taxon>Fungi incertae sedis</taxon>
        <taxon>Mucoromycota</taxon>
        <taxon>Glomeromycotina</taxon>
        <taxon>Glomeromycetes</taxon>
        <taxon>Diversisporales</taxon>
        <taxon>Diversisporaceae</taxon>
        <taxon>Diversispora</taxon>
    </lineage>
</organism>